<dbReference type="Proteomes" id="UP001626550">
    <property type="component" value="Unassembled WGS sequence"/>
</dbReference>
<protein>
    <submittedName>
        <fullName evidence="1">Uncharacterized protein</fullName>
    </submittedName>
</protein>
<evidence type="ECO:0000313" key="2">
    <source>
        <dbReference type="Proteomes" id="UP001626550"/>
    </source>
</evidence>
<evidence type="ECO:0000313" key="1">
    <source>
        <dbReference type="EMBL" id="KAL3312532.1"/>
    </source>
</evidence>
<dbReference type="EMBL" id="JBJKFK010001660">
    <property type="protein sequence ID" value="KAL3312532.1"/>
    <property type="molecule type" value="Genomic_DNA"/>
</dbReference>
<reference evidence="1 2" key="1">
    <citation type="submission" date="2024-11" db="EMBL/GenBank/DDBJ databases">
        <title>Adaptive evolution of stress response genes in parasites aligns with host niche diversity.</title>
        <authorList>
            <person name="Hahn C."/>
            <person name="Resl P."/>
        </authorList>
    </citation>
    <scope>NUCLEOTIDE SEQUENCE [LARGE SCALE GENOMIC DNA]</scope>
    <source>
        <strain evidence="1">EGGRZ-B1_66</strain>
        <tissue evidence="1">Body</tissue>
    </source>
</reference>
<name>A0ABD2Q024_9PLAT</name>
<gene>
    <name evidence="1" type="ORF">Ciccas_008875</name>
</gene>
<organism evidence="1 2">
    <name type="scientific">Cichlidogyrus casuarinus</name>
    <dbReference type="NCBI Taxonomy" id="1844966"/>
    <lineage>
        <taxon>Eukaryota</taxon>
        <taxon>Metazoa</taxon>
        <taxon>Spiralia</taxon>
        <taxon>Lophotrochozoa</taxon>
        <taxon>Platyhelminthes</taxon>
        <taxon>Monogenea</taxon>
        <taxon>Monopisthocotylea</taxon>
        <taxon>Dactylogyridea</taxon>
        <taxon>Ancyrocephalidae</taxon>
        <taxon>Cichlidogyrus</taxon>
    </lineage>
</organism>
<accession>A0ABD2Q024</accession>
<comment type="caution">
    <text evidence="1">The sequence shown here is derived from an EMBL/GenBank/DDBJ whole genome shotgun (WGS) entry which is preliminary data.</text>
</comment>
<proteinExistence type="predicted"/>
<sequence>MNQHEYLHWAAHSSRLKAFLVGAPSSTKTRKFYSAETTQSSEVQLSSQKNYHNESNPDALFQPAENENQVCFCTPYPIITLQ</sequence>
<dbReference type="AlphaFoldDB" id="A0ABD2Q024"/>
<keyword evidence="2" id="KW-1185">Reference proteome</keyword>